<comment type="pathway">
    <text evidence="3 18">Phospholipid metabolism; CDP-diacylglycerol biosynthesis; CDP-diacylglycerol from sn-glycerol 3-phosphate: step 3/3.</text>
</comment>
<dbReference type="RefSeq" id="WP_264601252.1">
    <property type="nucleotide sequence ID" value="NZ_JAOQNS010000004.1"/>
</dbReference>
<dbReference type="EC" id="2.7.7.41" evidence="6 18"/>
<evidence type="ECO:0000256" key="11">
    <source>
        <dbReference type="ARBA" id="ARBA00022692"/>
    </source>
</evidence>
<evidence type="ECO:0000256" key="1">
    <source>
        <dbReference type="ARBA" id="ARBA00001698"/>
    </source>
</evidence>
<evidence type="ECO:0000256" key="10">
    <source>
        <dbReference type="ARBA" id="ARBA00022679"/>
    </source>
</evidence>
<feature type="transmembrane region" description="Helical" evidence="19">
    <location>
        <begin position="265"/>
        <end position="283"/>
    </location>
</feature>
<comment type="catalytic activity">
    <reaction evidence="1 18">
        <text>a 1,2-diacyl-sn-glycero-3-phosphate + CTP + H(+) = a CDP-1,2-diacyl-sn-glycerol + diphosphate</text>
        <dbReference type="Rhea" id="RHEA:16229"/>
        <dbReference type="ChEBI" id="CHEBI:15378"/>
        <dbReference type="ChEBI" id="CHEBI:33019"/>
        <dbReference type="ChEBI" id="CHEBI:37563"/>
        <dbReference type="ChEBI" id="CHEBI:58332"/>
        <dbReference type="ChEBI" id="CHEBI:58608"/>
        <dbReference type="EC" id="2.7.7.41"/>
    </reaction>
</comment>
<keyword evidence="17" id="KW-1208">Phospholipid metabolism</keyword>
<protein>
    <recommendedName>
        <fullName evidence="7 18">Phosphatidate cytidylyltransferase</fullName>
        <ecNumber evidence="6 18">2.7.7.41</ecNumber>
    </recommendedName>
</protein>
<keyword evidence="10 18" id="KW-0808">Transferase</keyword>
<keyword evidence="11 18" id="KW-0812">Transmembrane</keyword>
<feature type="transmembrane region" description="Helical" evidence="19">
    <location>
        <begin position="76"/>
        <end position="95"/>
    </location>
</feature>
<comment type="pathway">
    <text evidence="4">Lipid metabolism.</text>
</comment>
<evidence type="ECO:0000256" key="15">
    <source>
        <dbReference type="ARBA" id="ARBA00023136"/>
    </source>
</evidence>
<dbReference type="GO" id="GO:0004605">
    <property type="term" value="F:phosphatidate cytidylyltransferase activity"/>
    <property type="evidence" value="ECO:0007669"/>
    <property type="project" value="UniProtKB-EC"/>
</dbReference>
<evidence type="ECO:0000256" key="6">
    <source>
        <dbReference type="ARBA" id="ARBA00012487"/>
    </source>
</evidence>
<evidence type="ECO:0000256" key="4">
    <source>
        <dbReference type="ARBA" id="ARBA00005189"/>
    </source>
</evidence>
<keyword evidence="9" id="KW-0444">Lipid biosynthesis</keyword>
<evidence type="ECO:0000256" key="14">
    <source>
        <dbReference type="ARBA" id="ARBA00023098"/>
    </source>
</evidence>
<keyword evidence="21" id="KW-1185">Reference proteome</keyword>
<reference evidence="21" key="1">
    <citation type="submission" date="2023-07" db="EMBL/GenBank/DDBJ databases">
        <title>Genome sequencing of Purple Non-Sulfur Bacteria from various extreme environments.</title>
        <authorList>
            <person name="Mayer M."/>
        </authorList>
    </citation>
    <scope>NUCLEOTIDE SEQUENCE [LARGE SCALE GENOMIC DNA]</scope>
    <source>
        <strain evidence="21">DSM 17935</strain>
    </source>
</reference>
<evidence type="ECO:0000256" key="16">
    <source>
        <dbReference type="ARBA" id="ARBA00023209"/>
    </source>
</evidence>
<dbReference type="EMBL" id="JAOQNS010000004">
    <property type="protein sequence ID" value="MCW2307610.1"/>
    <property type="molecule type" value="Genomic_DNA"/>
</dbReference>
<evidence type="ECO:0000256" key="7">
    <source>
        <dbReference type="ARBA" id="ARBA00019373"/>
    </source>
</evidence>
<keyword evidence="14" id="KW-0443">Lipid metabolism</keyword>
<evidence type="ECO:0000256" key="8">
    <source>
        <dbReference type="ARBA" id="ARBA00022475"/>
    </source>
</evidence>
<gene>
    <name evidence="20" type="ORF">M2319_001941</name>
</gene>
<dbReference type="PROSITE" id="PS01315">
    <property type="entry name" value="CDS"/>
    <property type="match status" value="1"/>
</dbReference>
<comment type="caution">
    <text evidence="20">The sequence shown here is derived from an EMBL/GenBank/DDBJ whole genome shotgun (WGS) entry which is preliminary data.</text>
</comment>
<evidence type="ECO:0000313" key="20">
    <source>
        <dbReference type="EMBL" id="MCW2307610.1"/>
    </source>
</evidence>
<comment type="subcellular location">
    <subcellularLocation>
        <location evidence="2">Cell membrane</location>
        <topology evidence="2">Multi-pass membrane protein</topology>
    </subcellularLocation>
</comment>
<evidence type="ECO:0000256" key="5">
    <source>
        <dbReference type="ARBA" id="ARBA00010185"/>
    </source>
</evidence>
<dbReference type="Proteomes" id="UP001209755">
    <property type="component" value="Unassembled WGS sequence"/>
</dbReference>
<feature type="transmembrane region" description="Helical" evidence="19">
    <location>
        <begin position="150"/>
        <end position="170"/>
    </location>
</feature>
<dbReference type="InterPro" id="IPR000374">
    <property type="entry name" value="PC_trans"/>
</dbReference>
<organism evidence="20 21">
    <name type="scientific">Rhodobium gokarnense</name>
    <dbReference type="NCBI Taxonomy" id="364296"/>
    <lineage>
        <taxon>Bacteria</taxon>
        <taxon>Pseudomonadati</taxon>
        <taxon>Pseudomonadota</taxon>
        <taxon>Alphaproteobacteria</taxon>
        <taxon>Hyphomicrobiales</taxon>
        <taxon>Rhodobiaceae</taxon>
        <taxon>Rhodobium</taxon>
    </lineage>
</organism>
<keyword evidence="8" id="KW-1003">Cell membrane</keyword>
<keyword evidence="13 19" id="KW-1133">Transmembrane helix</keyword>
<keyword evidence="16" id="KW-0594">Phospholipid biosynthesis</keyword>
<comment type="similarity">
    <text evidence="5 18">Belongs to the CDS family.</text>
</comment>
<evidence type="ECO:0000313" key="21">
    <source>
        <dbReference type="Proteomes" id="UP001209755"/>
    </source>
</evidence>
<keyword evidence="12 18" id="KW-0548">Nucleotidyltransferase</keyword>
<dbReference type="PANTHER" id="PTHR46382:SF1">
    <property type="entry name" value="PHOSPHATIDATE CYTIDYLYLTRANSFERASE"/>
    <property type="match status" value="1"/>
</dbReference>
<evidence type="ECO:0000256" key="17">
    <source>
        <dbReference type="ARBA" id="ARBA00023264"/>
    </source>
</evidence>
<evidence type="ECO:0000256" key="9">
    <source>
        <dbReference type="ARBA" id="ARBA00022516"/>
    </source>
</evidence>
<sequence length="293" mass="29640">MTGAEPLRPRVRRPVRPEVPVQPKKQELLLRVASAIVLIPLAVAATWFGGLFYAGLIVLGTAIVFLEWASITIRGASKIGVGIVAAVTVGAVAASAVLGPVPGLALIAVATGILFMLVRLVRASFGLATGLLYAGLGGIALVSLRAGPLGLAAVLFLFAVVWASDIAAYFTGRTLGGPKLWPKVSPNKTWSGAIGGLVIGVAAGIGVVIAVGLPVGIGVAATAALLSIAGQLGDLFESAIKRRVGRKDSGSLIPGHGGLMDRVDALIAAAILGALIGWLRGGLFHPAAGLLLW</sequence>
<dbReference type="PANTHER" id="PTHR46382">
    <property type="entry name" value="PHOSPHATIDATE CYTIDYLYLTRANSFERASE"/>
    <property type="match status" value="1"/>
</dbReference>
<feature type="transmembrane region" description="Helical" evidence="19">
    <location>
        <begin position="125"/>
        <end position="144"/>
    </location>
</feature>
<feature type="transmembrane region" description="Helical" evidence="19">
    <location>
        <begin position="51"/>
        <end position="69"/>
    </location>
</feature>
<evidence type="ECO:0000256" key="13">
    <source>
        <dbReference type="ARBA" id="ARBA00022989"/>
    </source>
</evidence>
<evidence type="ECO:0000256" key="12">
    <source>
        <dbReference type="ARBA" id="ARBA00022695"/>
    </source>
</evidence>
<evidence type="ECO:0000256" key="18">
    <source>
        <dbReference type="RuleBase" id="RU003938"/>
    </source>
</evidence>
<name>A0ABT3HB51_9HYPH</name>
<proteinExistence type="inferred from homology"/>
<feature type="transmembrane region" description="Helical" evidence="19">
    <location>
        <begin position="190"/>
        <end position="211"/>
    </location>
</feature>
<evidence type="ECO:0000256" key="19">
    <source>
        <dbReference type="SAM" id="Phobius"/>
    </source>
</evidence>
<dbReference type="Pfam" id="PF01148">
    <property type="entry name" value="CTP_transf_1"/>
    <property type="match status" value="1"/>
</dbReference>
<evidence type="ECO:0000256" key="3">
    <source>
        <dbReference type="ARBA" id="ARBA00005119"/>
    </source>
</evidence>
<keyword evidence="15 19" id="KW-0472">Membrane</keyword>
<accession>A0ABT3HB51</accession>
<evidence type="ECO:0000256" key="2">
    <source>
        <dbReference type="ARBA" id="ARBA00004651"/>
    </source>
</evidence>